<dbReference type="EMBL" id="ML738323">
    <property type="protein sequence ID" value="KAE8313703.1"/>
    <property type="molecule type" value="Genomic_DNA"/>
</dbReference>
<gene>
    <name evidence="1" type="ORF">BDV41DRAFT_252173</name>
</gene>
<accession>A0A5N6VYX9</accession>
<evidence type="ECO:0000313" key="1">
    <source>
        <dbReference type="EMBL" id="KAE8313703.1"/>
    </source>
</evidence>
<evidence type="ECO:0000313" key="2">
    <source>
        <dbReference type="Proteomes" id="UP000325433"/>
    </source>
</evidence>
<reference evidence="2" key="1">
    <citation type="submission" date="2019-04" db="EMBL/GenBank/DDBJ databases">
        <title>Friends and foes A comparative genomics studyof 23 Aspergillus species from section Flavi.</title>
        <authorList>
            <consortium name="DOE Joint Genome Institute"/>
            <person name="Kjaerbolling I."/>
            <person name="Vesth T."/>
            <person name="Frisvad J.C."/>
            <person name="Nybo J.L."/>
            <person name="Theobald S."/>
            <person name="Kildgaard S."/>
            <person name="Isbrandt T."/>
            <person name="Kuo A."/>
            <person name="Sato A."/>
            <person name="Lyhne E.K."/>
            <person name="Kogle M.E."/>
            <person name="Wiebenga A."/>
            <person name="Kun R.S."/>
            <person name="Lubbers R.J."/>
            <person name="Makela M.R."/>
            <person name="Barry K."/>
            <person name="Chovatia M."/>
            <person name="Clum A."/>
            <person name="Daum C."/>
            <person name="Haridas S."/>
            <person name="He G."/>
            <person name="LaButti K."/>
            <person name="Lipzen A."/>
            <person name="Mondo S."/>
            <person name="Riley R."/>
            <person name="Salamov A."/>
            <person name="Simmons B.A."/>
            <person name="Magnuson J.K."/>
            <person name="Henrissat B."/>
            <person name="Mortensen U.H."/>
            <person name="Larsen T.O."/>
            <person name="Devries R.P."/>
            <person name="Grigoriev I.V."/>
            <person name="Machida M."/>
            <person name="Baker S.E."/>
            <person name="Andersen M.R."/>
        </authorList>
    </citation>
    <scope>NUCLEOTIDE SEQUENCE [LARGE SCALE GENOMIC DNA]</scope>
    <source>
        <strain evidence="2">CBS 130015</strain>
    </source>
</reference>
<sequence length="83" mass="9757">MTDKAEIENQVAQKLGELGPFLYRFAAAYAGKVRFFPVTDIFLQIKFNRIGTLLPMKLDTLWVRFARFYTPEEWDLLLQQGRN</sequence>
<organism evidence="1 2">
    <name type="scientific">Aspergillus transmontanensis</name>
    <dbReference type="NCBI Taxonomy" id="1034304"/>
    <lineage>
        <taxon>Eukaryota</taxon>
        <taxon>Fungi</taxon>
        <taxon>Dikarya</taxon>
        <taxon>Ascomycota</taxon>
        <taxon>Pezizomycotina</taxon>
        <taxon>Eurotiomycetes</taxon>
        <taxon>Eurotiomycetidae</taxon>
        <taxon>Eurotiales</taxon>
        <taxon>Aspergillaceae</taxon>
        <taxon>Aspergillus</taxon>
        <taxon>Aspergillus subgen. Circumdati</taxon>
    </lineage>
</organism>
<name>A0A5N6VYX9_9EURO</name>
<dbReference type="Proteomes" id="UP000325433">
    <property type="component" value="Unassembled WGS sequence"/>
</dbReference>
<protein>
    <submittedName>
        <fullName evidence="1">Uncharacterized protein</fullName>
    </submittedName>
</protein>
<dbReference type="AlphaFoldDB" id="A0A5N6VYX9"/>
<proteinExistence type="predicted"/>
<keyword evidence="2" id="KW-1185">Reference proteome</keyword>